<name>A0ABC8SXM6_9AQUA</name>
<feature type="domain" description="URB1 N-terminal" evidence="1">
    <location>
        <begin position="51"/>
        <end position="236"/>
    </location>
</feature>
<gene>
    <name evidence="3" type="ORF">ILEXP_LOCUS28347</name>
</gene>
<organism evidence="3 4">
    <name type="scientific">Ilex paraguariensis</name>
    <name type="common">yerba mate</name>
    <dbReference type="NCBI Taxonomy" id="185542"/>
    <lineage>
        <taxon>Eukaryota</taxon>
        <taxon>Viridiplantae</taxon>
        <taxon>Streptophyta</taxon>
        <taxon>Embryophyta</taxon>
        <taxon>Tracheophyta</taxon>
        <taxon>Spermatophyta</taxon>
        <taxon>Magnoliopsida</taxon>
        <taxon>eudicotyledons</taxon>
        <taxon>Gunneridae</taxon>
        <taxon>Pentapetalae</taxon>
        <taxon>asterids</taxon>
        <taxon>campanulids</taxon>
        <taxon>Aquifoliales</taxon>
        <taxon>Aquifoliaceae</taxon>
        <taxon>Ilex</taxon>
    </lineage>
</organism>
<feature type="domain" description="URB1 C-terminal" evidence="2">
    <location>
        <begin position="1407"/>
        <end position="1608"/>
    </location>
</feature>
<evidence type="ECO:0000313" key="4">
    <source>
        <dbReference type="Proteomes" id="UP001642360"/>
    </source>
</evidence>
<evidence type="ECO:0008006" key="5">
    <source>
        <dbReference type="Google" id="ProtNLM"/>
    </source>
</evidence>
<reference evidence="3 4" key="1">
    <citation type="submission" date="2024-02" db="EMBL/GenBank/DDBJ databases">
        <authorList>
            <person name="Vignale AGUSTIN F."/>
            <person name="Sosa J E."/>
            <person name="Modenutti C."/>
        </authorList>
    </citation>
    <scope>NUCLEOTIDE SEQUENCE [LARGE SCALE GENOMIC DNA]</scope>
</reference>
<comment type="caution">
    <text evidence="3">The sequence shown here is derived from an EMBL/GenBank/DDBJ whole genome shotgun (WGS) entry which is preliminary data.</text>
</comment>
<protein>
    <recommendedName>
        <fullName evidence="5">Nucleolar pre-ribosomal-associated protein 1</fullName>
    </recommendedName>
</protein>
<sequence length="1730" mass="195102">MSFLEVGKPGLLRWVLQQKEMYSGVFRGLANDEDEIVIYVLSTLRDRVLTLESLKEMYSGVFRGLANDEDEIVIYVLSTLRDRVLTPESLVPPGLRSVLFGSITLDQLICISGRENGGIAAEIAHSVLVMVCTDSSNGLMPDLKRHPDPLRGNPKRLLGLMKRLKSTEVDYHRDLLLDIRHPDPLRGNPKRLLGLMKKLKSTEVDYHRDLLLDIASGRPSLGSAYLDEFPYNLEDLASPSCVEGSTGQTRIIIHIVTNSTILCHPDGKYSHDDLKGVGMSRDLDKFTRLIVEENLGDLYKELNSKEAKRQNAVLSLLASVVRRGSGLASDVAKNFDFKFTIFPKLAECKHKRTEVKRKHSTRKSFVRFAMSFLEVGKPGLLRWVLQQKEMYSGVFRGLANDEDEIVIYVLSTLRDRVLTPESLVPPELRSVLFGSVTLDQLICISGRENGGIAAEIAHSVLVMVCTDSSNGLMPDLKRHPDPLRGNPKRLLGLMKRLKSTEVDYHRDLLLDIVSGRPSLGSAYLDESLATWKILPHPPAAKLVSSVGNCIPFCFLDSHSQEPPSFSRPDVQNIIKCIGPRPFTRLIINKGLLHSDSLVKHATLRFVLEVLKLLDSFMGALNNGSYYSNQMIQRLISLKQDIENEAWILLPDPQVLLSLVASLNAHYKSSGLCLKRAADSDIMLEHNINGFKKLKKCSVYDETDILVSGISSSSDVGLPEDGAGVLDTYNGDKFENGDDHTKVIAEIWDLQQSSMPTMALEDEETYFYSKLLDTLKIYRRTMPGFLGGSFDFFKVLPSKPLALPTILQQSLLSLLLEDIGWSSKCEVPARMQPLMYKHLHTFINILIYSSVKDIKDQAYILAQAAMLSTGAFDKNLWEIGAWFLFLPGYTGDNFFVSEQEVEVGLLSSLISLLLSERLEDRCSVVDASGDLCEWEPLKNLLLFSESVAKRQSCSISSTDRKLVGADNSFIHSLCEVKRVLRSGDGERQGLTEISTAFLFSMLCTTPIEIIDNFSSVISISQHLLGVPFSLFLCVFYHEESLLNGIFKSWPEKFPSNSDDSSDVGDTKSSLFRFLKVFLLRNILELTANMRDCLVKLHSLPCIEQLARSTFLYRFEDHATLEVLRSVLALLSEGKFSLSVVLQLLLAHSQFAPTISSALKSSGFSQSGVIFRPMSSFLRALILPDTEQNDHDGKNLLQRSELYRKQLELVKLLRILFRFKARQCGFDSEKEIGINSRELLFLLLSSYSATLGELDLEIYNLMHEIEIADESNSGSIDEMDFLWGSAAINIRKEREKEQDMSCDKINDIEAAKECRRSQFRENLPINPKLCAYTVLCFPYYRTVGEGILSSNKLHQDNSEHMVEARSATASSANVEKIQIYDPVFILRLSIHSLSMGYIDPMEFASLGLLAVALVSISSPDDEMRKMGYEAVGRFKTALEKWQKRKDVIRLRLLLTYLQNGIEEPWQRIPSIIAIFVAEASLILLDPSHEHYSSISKLLMCSPKSNMKSIPLFQDFFWSSSVNFKTDRLWMFRLLYVGLNSDDDAQIFIRNSILEVALSFYASPLSDNESKELILQVLYRLSFVLLLVVKKSIKLHKLSRYLVEQCGLISWLSSVVLFLCEKLYQDQRMYSLTQLTMLLEVVNDVISSRNGDEWFQTFALEQLAELSSHLYKILVGDIKYGVEITPPALAHCHIYSRLINRPPQGKLTLLIKLMNLARVFEEVVNEDEKKIGC</sequence>
<dbReference type="InterPro" id="IPR032436">
    <property type="entry name" value="URB1_C"/>
</dbReference>
<dbReference type="InterPro" id="IPR021714">
    <property type="entry name" value="URB1_N"/>
</dbReference>
<evidence type="ECO:0000313" key="3">
    <source>
        <dbReference type="EMBL" id="CAK9159643.1"/>
    </source>
</evidence>
<evidence type="ECO:0000259" key="2">
    <source>
        <dbReference type="Pfam" id="PF16201"/>
    </source>
</evidence>
<dbReference type="InterPro" id="IPR039844">
    <property type="entry name" value="URB1"/>
</dbReference>
<accession>A0ABC8SXM6</accession>
<dbReference type="Proteomes" id="UP001642360">
    <property type="component" value="Unassembled WGS sequence"/>
</dbReference>
<keyword evidence="4" id="KW-1185">Reference proteome</keyword>
<dbReference type="Pfam" id="PF16201">
    <property type="entry name" value="NopRA1"/>
    <property type="match status" value="1"/>
</dbReference>
<feature type="domain" description="URB1 N-terminal" evidence="1">
    <location>
        <begin position="280"/>
        <end position="527"/>
    </location>
</feature>
<proteinExistence type="predicted"/>
<dbReference type="PANTHER" id="PTHR13500:SF0">
    <property type="entry name" value="NUCLEOLAR PRE-RIBOSOMAL-ASSOCIATED PROTEIN 1"/>
    <property type="match status" value="1"/>
</dbReference>
<evidence type="ECO:0000259" key="1">
    <source>
        <dbReference type="Pfam" id="PF11707"/>
    </source>
</evidence>
<dbReference type="PANTHER" id="PTHR13500">
    <property type="entry name" value="NUCLEOLAR PRERIBOSOMAL-ASSOCIATED PROTEIN 1"/>
    <property type="match status" value="1"/>
</dbReference>
<dbReference type="EMBL" id="CAUOFW020003391">
    <property type="protein sequence ID" value="CAK9159643.1"/>
    <property type="molecule type" value="Genomic_DNA"/>
</dbReference>
<dbReference type="Pfam" id="PF11707">
    <property type="entry name" value="Npa1"/>
    <property type="match status" value="2"/>
</dbReference>